<feature type="binding site" evidence="7">
    <location>
        <position position="223"/>
    </location>
    <ligand>
        <name>substrate</name>
    </ligand>
</feature>
<comment type="similarity">
    <text evidence="1 5">Belongs to the metallo-dependent hydrolases superfamily. NagA family.</text>
</comment>
<keyword evidence="4 5" id="KW-0119">Carbohydrate metabolism</keyword>
<dbReference type="InterPro" id="IPR006680">
    <property type="entry name" value="Amidohydro-rel"/>
</dbReference>
<dbReference type="NCBIfam" id="TIGR00221">
    <property type="entry name" value="nagA"/>
    <property type="match status" value="1"/>
</dbReference>
<dbReference type="Gene3D" id="3.20.20.140">
    <property type="entry name" value="Metal-dependent hydrolases"/>
    <property type="match status" value="1"/>
</dbReference>
<dbReference type="Proteomes" id="UP000619260">
    <property type="component" value="Unassembled WGS sequence"/>
</dbReference>
<evidence type="ECO:0000256" key="7">
    <source>
        <dbReference type="PIRSR" id="PIRSR038994-2"/>
    </source>
</evidence>
<comment type="caution">
    <text evidence="10">The sequence shown here is derived from an EMBL/GenBank/DDBJ whole genome shotgun (WGS) entry which is preliminary data.</text>
</comment>
<dbReference type="GO" id="GO:0008448">
    <property type="term" value="F:N-acetylglucosamine-6-phosphate deacetylase activity"/>
    <property type="evidence" value="ECO:0007669"/>
    <property type="project" value="InterPro"/>
</dbReference>
<keyword evidence="11" id="KW-1185">Reference proteome</keyword>
<dbReference type="InterPro" id="IPR003764">
    <property type="entry name" value="GlcNAc_6-P_deAcase"/>
</dbReference>
<accession>A0A8J3YNN0</accession>
<dbReference type="PANTHER" id="PTHR11113">
    <property type="entry name" value="N-ACETYLGLUCOSAMINE-6-PHOSPHATE DEACETYLASE"/>
    <property type="match status" value="1"/>
</dbReference>
<sequence length="366" mass="37529">MTTLTGARVVTREGVLAPGWVSFDGGVITGVGAGSPPAGSTGVRDLGGAWLLPGYIDLHVHGGGGHDFGASPEDLAAGVAFHHAHGTTGTLISLVTAPVDTLSEQLRWVAARAEDSPLVLGAHLEGPFLSHARCGAQHPDHLLTPDAEVMATLLKAAQGHVRVVTVAPELPGALELVDQLREAGVVAAVGHSDARYDEAAAAFARGASLVTHAFNGMRPLHHREPGIVPAALDAGVPCEAINDGVHLHAGAVRLLAHGPIVLVTDAIDATGRPDGSYVLGGQEVTVRDGQARLARDGALAGSTLTMEDAVRRAVREVGLTVEAASVAASTMPARVLGLTDRGRIEPGFRADLVVLNDDLDVVDVLV</sequence>
<feature type="binding site" evidence="7">
    <location>
        <begin position="215"/>
        <end position="216"/>
    </location>
    <ligand>
        <name>substrate</name>
    </ligand>
</feature>
<evidence type="ECO:0000256" key="8">
    <source>
        <dbReference type="PIRSR" id="PIRSR038994-3"/>
    </source>
</evidence>
<feature type="binding site" evidence="7">
    <location>
        <position position="246"/>
    </location>
    <ligand>
        <name>substrate</name>
    </ligand>
</feature>
<feature type="binding site" evidence="7">
    <location>
        <position position="136"/>
    </location>
    <ligand>
        <name>substrate</name>
    </ligand>
</feature>
<evidence type="ECO:0000256" key="5">
    <source>
        <dbReference type="PIRNR" id="PIRNR038994"/>
    </source>
</evidence>
<evidence type="ECO:0000256" key="6">
    <source>
        <dbReference type="PIRSR" id="PIRSR038994-1"/>
    </source>
</evidence>
<feature type="active site" description="Proton donor/acceptor" evidence="6">
    <location>
        <position position="265"/>
    </location>
</feature>
<dbReference type="PANTHER" id="PTHR11113:SF14">
    <property type="entry name" value="N-ACETYLGLUCOSAMINE-6-PHOSPHATE DEACETYLASE"/>
    <property type="match status" value="1"/>
</dbReference>
<dbReference type="InterPro" id="IPR011059">
    <property type="entry name" value="Metal-dep_hydrolase_composite"/>
</dbReference>
<evidence type="ECO:0000256" key="2">
    <source>
        <dbReference type="ARBA" id="ARBA00022723"/>
    </source>
</evidence>
<dbReference type="SUPFAM" id="SSF51338">
    <property type="entry name" value="Composite domain of metallo-dependent hydrolases"/>
    <property type="match status" value="1"/>
</dbReference>
<dbReference type="GO" id="GO:0006046">
    <property type="term" value="P:N-acetylglucosamine catabolic process"/>
    <property type="evidence" value="ECO:0007669"/>
    <property type="project" value="TreeGrafter"/>
</dbReference>
<dbReference type="GO" id="GO:0046872">
    <property type="term" value="F:metal ion binding"/>
    <property type="evidence" value="ECO:0007669"/>
    <property type="project" value="UniProtKB-KW"/>
</dbReference>
<feature type="binding site" evidence="8">
    <location>
        <position position="212"/>
    </location>
    <ligand>
        <name>Zn(2+)</name>
        <dbReference type="ChEBI" id="CHEBI:29105"/>
    </ligand>
</feature>
<evidence type="ECO:0000313" key="10">
    <source>
        <dbReference type="EMBL" id="GIJ47677.1"/>
    </source>
</evidence>
<comment type="cofactor">
    <cofactor evidence="8">
        <name>a divalent metal cation</name>
        <dbReference type="ChEBI" id="CHEBI:60240"/>
    </cofactor>
    <text evidence="8">Binds 1 divalent metal cation per subunit.</text>
</comment>
<evidence type="ECO:0000313" key="11">
    <source>
        <dbReference type="Proteomes" id="UP000619260"/>
    </source>
</evidence>
<dbReference type="Pfam" id="PF01979">
    <property type="entry name" value="Amidohydro_1"/>
    <property type="match status" value="1"/>
</dbReference>
<keyword evidence="2 8" id="KW-0479">Metal-binding</keyword>
<reference evidence="10" key="1">
    <citation type="submission" date="2021-01" db="EMBL/GenBank/DDBJ databases">
        <title>Whole genome shotgun sequence of Virgisporangium aliadipatigenens NBRC 105644.</title>
        <authorList>
            <person name="Komaki H."/>
            <person name="Tamura T."/>
        </authorList>
    </citation>
    <scope>NUCLEOTIDE SEQUENCE</scope>
    <source>
        <strain evidence="10">NBRC 105644</strain>
    </source>
</reference>
<feature type="binding site" evidence="8">
    <location>
        <position position="191"/>
    </location>
    <ligand>
        <name>Zn(2+)</name>
        <dbReference type="ChEBI" id="CHEBI:29105"/>
    </ligand>
</feature>
<evidence type="ECO:0000256" key="3">
    <source>
        <dbReference type="ARBA" id="ARBA00022801"/>
    </source>
</evidence>
<dbReference type="Gene3D" id="2.30.40.10">
    <property type="entry name" value="Urease, subunit C, domain 1"/>
    <property type="match status" value="1"/>
</dbReference>
<evidence type="ECO:0000259" key="9">
    <source>
        <dbReference type="Pfam" id="PF01979"/>
    </source>
</evidence>
<feature type="binding site" evidence="8">
    <location>
        <position position="125"/>
    </location>
    <ligand>
        <name>Zn(2+)</name>
        <dbReference type="ChEBI" id="CHEBI:29105"/>
    </ligand>
</feature>
<feature type="domain" description="Amidohydrolase-related" evidence="9">
    <location>
        <begin position="51"/>
        <end position="359"/>
    </location>
</feature>
<keyword evidence="3 5" id="KW-0378">Hydrolase</keyword>
<dbReference type="InterPro" id="IPR032466">
    <property type="entry name" value="Metal_Hydrolase"/>
</dbReference>
<evidence type="ECO:0000256" key="4">
    <source>
        <dbReference type="ARBA" id="ARBA00023277"/>
    </source>
</evidence>
<name>A0A8J3YNN0_9ACTN</name>
<organism evidence="10 11">
    <name type="scientific">Virgisporangium aliadipatigenens</name>
    <dbReference type="NCBI Taxonomy" id="741659"/>
    <lineage>
        <taxon>Bacteria</taxon>
        <taxon>Bacillati</taxon>
        <taxon>Actinomycetota</taxon>
        <taxon>Actinomycetes</taxon>
        <taxon>Micromonosporales</taxon>
        <taxon>Micromonosporaceae</taxon>
        <taxon>Virgisporangium</taxon>
    </lineage>
</organism>
<dbReference type="RefSeq" id="WP_203901188.1">
    <property type="nucleotide sequence ID" value="NZ_BOPF01000016.1"/>
</dbReference>
<dbReference type="CDD" id="cd00854">
    <property type="entry name" value="NagA"/>
    <property type="match status" value="1"/>
</dbReference>
<dbReference type="EMBL" id="BOPF01000016">
    <property type="protein sequence ID" value="GIJ47677.1"/>
    <property type="molecule type" value="Genomic_DNA"/>
</dbReference>
<dbReference type="AlphaFoldDB" id="A0A8J3YNN0"/>
<dbReference type="PIRSF" id="PIRSF038994">
    <property type="entry name" value="NagA"/>
    <property type="match status" value="1"/>
</dbReference>
<feature type="binding site" evidence="7">
    <location>
        <begin position="299"/>
        <end position="301"/>
    </location>
    <ligand>
        <name>substrate</name>
    </ligand>
</feature>
<protein>
    <submittedName>
        <fullName evidence="10">N-acetylglucosamine-6-phosphate deacetylase</fullName>
    </submittedName>
</protein>
<dbReference type="SUPFAM" id="SSF51556">
    <property type="entry name" value="Metallo-dependent hydrolases"/>
    <property type="match status" value="1"/>
</dbReference>
<proteinExistence type="inferred from homology"/>
<evidence type="ECO:0000256" key="1">
    <source>
        <dbReference type="ARBA" id="ARBA00010716"/>
    </source>
</evidence>
<gene>
    <name evidence="10" type="primary">nagA</name>
    <name evidence="10" type="ORF">Val02_45630</name>
</gene>